<comment type="caution">
    <text evidence="8">The sequence shown here is derived from an EMBL/GenBank/DDBJ whole genome shotgun (WGS) entry which is preliminary data.</text>
</comment>
<evidence type="ECO:0000256" key="6">
    <source>
        <dbReference type="SAM" id="MobiDB-lite"/>
    </source>
</evidence>
<keyword evidence="5" id="KW-0539">Nucleus</keyword>
<dbReference type="AlphaFoldDB" id="A0AAV3PE45"/>
<reference evidence="8 9" key="1">
    <citation type="submission" date="2024-01" db="EMBL/GenBank/DDBJ databases">
        <title>The complete chloroplast genome sequence of Lithospermum erythrorhizon: insights into the phylogenetic relationship among Boraginaceae species and the maternal lineages of purple gromwells.</title>
        <authorList>
            <person name="Okada T."/>
            <person name="Watanabe K."/>
        </authorList>
    </citation>
    <scope>NUCLEOTIDE SEQUENCE [LARGE SCALE GENOMIC DNA]</scope>
</reference>
<dbReference type="InterPro" id="IPR015300">
    <property type="entry name" value="DNA-bd_pseudobarrel_sf"/>
</dbReference>
<dbReference type="PANTHER" id="PTHR31920">
    <property type="entry name" value="B3 DOMAIN-CONTAINING"/>
    <property type="match status" value="1"/>
</dbReference>
<feature type="domain" description="TF-B3" evidence="7">
    <location>
        <begin position="224"/>
        <end position="320"/>
    </location>
</feature>
<evidence type="ECO:0000256" key="1">
    <source>
        <dbReference type="ARBA" id="ARBA00004123"/>
    </source>
</evidence>
<dbReference type="Proteomes" id="UP001454036">
    <property type="component" value="Unassembled WGS sequence"/>
</dbReference>
<sequence>MGENKAYSSDAFFKVLLDSSSPIISIPPNFIRRFGDKLLEKCVLEANGKSYNVKCEKIGKLHYFTNGWLKFVEAYGLEDGYFLEFQLNQETSSFSVVVFDLSQTACFEKQHHPDALPTRENCVKVKEEQAESSDKHQLPGPLPHSDKRARMKEEPDECADEQRLPRSRPSSNKRRRGGKVQPLAWTSSEETETDAKNLSKPFIKIENEDGDDDLNEGHEGSSECSDLSFSVTFKNRNWMAIPKDIAVKTGMVNQRRVTLKDVSGKKWPVDLKPKKDGEMKLTNGWEEFRRAFKVDRNVTCTFEFRKRSLNVLKVTVKRGKGRPQKINKQ</sequence>
<keyword evidence="3" id="KW-0238">DNA-binding</keyword>
<accession>A0AAV3PE45</accession>
<keyword evidence="9" id="KW-1185">Reference proteome</keyword>
<dbReference type="InterPro" id="IPR050655">
    <property type="entry name" value="Plant_B3_domain"/>
</dbReference>
<feature type="region of interest" description="Disordered" evidence="6">
    <location>
        <begin position="126"/>
        <end position="221"/>
    </location>
</feature>
<dbReference type="PROSITE" id="PS50863">
    <property type="entry name" value="B3"/>
    <property type="match status" value="2"/>
</dbReference>
<dbReference type="GO" id="GO:0003677">
    <property type="term" value="F:DNA binding"/>
    <property type="evidence" value="ECO:0007669"/>
    <property type="project" value="UniProtKB-KW"/>
</dbReference>
<evidence type="ECO:0000256" key="2">
    <source>
        <dbReference type="ARBA" id="ARBA00023015"/>
    </source>
</evidence>
<name>A0AAV3PE45_LITER</name>
<feature type="compositionally biased region" description="Basic and acidic residues" evidence="6">
    <location>
        <begin position="193"/>
        <end position="207"/>
    </location>
</feature>
<dbReference type="InterPro" id="IPR003340">
    <property type="entry name" value="B3_DNA-bd"/>
</dbReference>
<evidence type="ECO:0000256" key="4">
    <source>
        <dbReference type="ARBA" id="ARBA00023163"/>
    </source>
</evidence>
<dbReference type="EMBL" id="BAABME010001372">
    <property type="protein sequence ID" value="GAA0149252.1"/>
    <property type="molecule type" value="Genomic_DNA"/>
</dbReference>
<evidence type="ECO:0000313" key="8">
    <source>
        <dbReference type="EMBL" id="GAA0149252.1"/>
    </source>
</evidence>
<comment type="subcellular location">
    <subcellularLocation>
        <location evidence="1">Nucleus</location>
    </subcellularLocation>
</comment>
<dbReference type="Gene3D" id="2.40.330.10">
    <property type="entry name" value="DNA-binding pseudobarrel domain"/>
    <property type="match status" value="2"/>
</dbReference>
<keyword evidence="2" id="KW-0805">Transcription regulation</keyword>
<evidence type="ECO:0000259" key="7">
    <source>
        <dbReference type="PROSITE" id="PS50863"/>
    </source>
</evidence>
<evidence type="ECO:0000256" key="5">
    <source>
        <dbReference type="ARBA" id="ARBA00023242"/>
    </source>
</evidence>
<protein>
    <recommendedName>
        <fullName evidence="7">TF-B3 domain-containing protein</fullName>
    </recommendedName>
</protein>
<feature type="domain" description="TF-B3" evidence="7">
    <location>
        <begin position="9"/>
        <end position="102"/>
    </location>
</feature>
<proteinExistence type="predicted"/>
<dbReference type="PANTHER" id="PTHR31920:SF132">
    <property type="entry name" value="TF-B3 DOMAIN-CONTAINING PROTEIN"/>
    <property type="match status" value="1"/>
</dbReference>
<dbReference type="GO" id="GO:0005634">
    <property type="term" value="C:nucleus"/>
    <property type="evidence" value="ECO:0007669"/>
    <property type="project" value="UniProtKB-SubCell"/>
</dbReference>
<feature type="compositionally biased region" description="Basic and acidic residues" evidence="6">
    <location>
        <begin position="144"/>
        <end position="153"/>
    </location>
</feature>
<dbReference type="SUPFAM" id="SSF101936">
    <property type="entry name" value="DNA-binding pseudobarrel domain"/>
    <property type="match status" value="2"/>
</dbReference>
<dbReference type="Pfam" id="PF02362">
    <property type="entry name" value="B3"/>
    <property type="match status" value="2"/>
</dbReference>
<organism evidence="8 9">
    <name type="scientific">Lithospermum erythrorhizon</name>
    <name type="common">Purple gromwell</name>
    <name type="synonym">Lithospermum officinale var. erythrorhizon</name>
    <dbReference type="NCBI Taxonomy" id="34254"/>
    <lineage>
        <taxon>Eukaryota</taxon>
        <taxon>Viridiplantae</taxon>
        <taxon>Streptophyta</taxon>
        <taxon>Embryophyta</taxon>
        <taxon>Tracheophyta</taxon>
        <taxon>Spermatophyta</taxon>
        <taxon>Magnoliopsida</taxon>
        <taxon>eudicotyledons</taxon>
        <taxon>Gunneridae</taxon>
        <taxon>Pentapetalae</taxon>
        <taxon>asterids</taxon>
        <taxon>lamiids</taxon>
        <taxon>Boraginales</taxon>
        <taxon>Boraginaceae</taxon>
        <taxon>Boraginoideae</taxon>
        <taxon>Lithospermeae</taxon>
        <taxon>Lithospermum</taxon>
    </lineage>
</organism>
<keyword evidence="4" id="KW-0804">Transcription</keyword>
<dbReference type="SMART" id="SM01019">
    <property type="entry name" value="B3"/>
    <property type="match status" value="2"/>
</dbReference>
<dbReference type="CDD" id="cd10017">
    <property type="entry name" value="B3_DNA"/>
    <property type="match status" value="2"/>
</dbReference>
<evidence type="ECO:0000313" key="9">
    <source>
        <dbReference type="Proteomes" id="UP001454036"/>
    </source>
</evidence>
<evidence type="ECO:0000256" key="3">
    <source>
        <dbReference type="ARBA" id="ARBA00023125"/>
    </source>
</evidence>
<gene>
    <name evidence="8" type="ORF">LIER_08479</name>
</gene>
<feature type="compositionally biased region" description="Basic and acidic residues" evidence="6">
    <location>
        <begin position="126"/>
        <end position="137"/>
    </location>
</feature>